<dbReference type="AlphaFoldDB" id="H6QV96"/>
<dbReference type="VEuPathDB" id="FungiDB:PGTG_22692"/>
<sequence>MFQIPARLILMCAVALQSLVWAPTVPTRGHSLTQTTSIEPPRPEQIEQMNFESAVKAGRACECHTPGLYQTLSRVSRRKTFTTGYNVCLG</sequence>
<dbReference type="OrthoDB" id="10341915at2759"/>
<dbReference type="Proteomes" id="UP000008783">
    <property type="component" value="Unassembled WGS sequence"/>
</dbReference>
<keyword evidence="3" id="KW-1185">Reference proteome</keyword>
<evidence type="ECO:0008006" key="4">
    <source>
        <dbReference type="Google" id="ProtNLM"/>
    </source>
</evidence>
<gene>
    <name evidence="2" type="ORF">PGTG_22692</name>
</gene>
<protein>
    <recommendedName>
        <fullName evidence="4">Secreted protein</fullName>
    </recommendedName>
</protein>
<feature type="chain" id="PRO_5003605831" description="Secreted protein" evidence="1">
    <location>
        <begin position="23"/>
        <end position="90"/>
    </location>
</feature>
<proteinExistence type="predicted"/>
<organism evidence="2 3">
    <name type="scientific">Puccinia graminis f. sp. tritici (strain CRL 75-36-700-3 / race SCCL)</name>
    <name type="common">Black stem rust fungus</name>
    <dbReference type="NCBI Taxonomy" id="418459"/>
    <lineage>
        <taxon>Eukaryota</taxon>
        <taxon>Fungi</taxon>
        <taxon>Dikarya</taxon>
        <taxon>Basidiomycota</taxon>
        <taxon>Pucciniomycotina</taxon>
        <taxon>Pucciniomycetes</taxon>
        <taxon>Pucciniales</taxon>
        <taxon>Pucciniaceae</taxon>
        <taxon>Puccinia</taxon>
    </lineage>
</organism>
<accession>H6QV96</accession>
<dbReference type="InParanoid" id="H6QV96"/>
<evidence type="ECO:0000256" key="1">
    <source>
        <dbReference type="SAM" id="SignalP"/>
    </source>
</evidence>
<dbReference type="EMBL" id="DS178387">
    <property type="protein sequence ID" value="EHS62797.1"/>
    <property type="molecule type" value="Genomic_DNA"/>
</dbReference>
<feature type="signal peptide" evidence="1">
    <location>
        <begin position="1"/>
        <end position="22"/>
    </location>
</feature>
<name>H6QV96_PUCGT</name>
<dbReference type="HOGENOM" id="CLU_2441935_0_0_1"/>
<reference evidence="3" key="1">
    <citation type="journal article" date="2011" name="Proc. Natl. Acad. Sci. U.S.A.">
        <title>Obligate biotrophy features unraveled by the genomic analysis of rust fungi.</title>
        <authorList>
            <person name="Duplessis S."/>
            <person name="Cuomo C.A."/>
            <person name="Lin Y.-C."/>
            <person name="Aerts A."/>
            <person name="Tisserant E."/>
            <person name="Veneault-Fourrey C."/>
            <person name="Joly D.L."/>
            <person name="Hacquard S."/>
            <person name="Amselem J."/>
            <person name="Cantarel B.L."/>
            <person name="Chiu R."/>
            <person name="Coutinho P.M."/>
            <person name="Feau N."/>
            <person name="Field M."/>
            <person name="Frey P."/>
            <person name="Gelhaye E."/>
            <person name="Goldberg J."/>
            <person name="Grabherr M.G."/>
            <person name="Kodira C.D."/>
            <person name="Kohler A."/>
            <person name="Kuees U."/>
            <person name="Lindquist E.A."/>
            <person name="Lucas S.M."/>
            <person name="Mago R."/>
            <person name="Mauceli E."/>
            <person name="Morin E."/>
            <person name="Murat C."/>
            <person name="Pangilinan J.L."/>
            <person name="Park R."/>
            <person name="Pearson M."/>
            <person name="Quesneville H."/>
            <person name="Rouhier N."/>
            <person name="Sakthikumar S."/>
            <person name="Salamov A.A."/>
            <person name="Schmutz J."/>
            <person name="Selles B."/>
            <person name="Shapiro H."/>
            <person name="Tanguay P."/>
            <person name="Tuskan G.A."/>
            <person name="Henrissat B."/>
            <person name="Van de Peer Y."/>
            <person name="Rouze P."/>
            <person name="Ellis J.G."/>
            <person name="Dodds P.N."/>
            <person name="Schein J.E."/>
            <person name="Zhong S."/>
            <person name="Hamelin R.C."/>
            <person name="Grigoriev I.V."/>
            <person name="Szabo L.J."/>
            <person name="Martin F."/>
        </authorList>
    </citation>
    <scope>NUCLEOTIDE SEQUENCE [LARGE SCALE GENOMIC DNA]</scope>
    <source>
        <strain evidence="3">CRL 75-36-700-3 / race SCCL</strain>
    </source>
</reference>
<keyword evidence="1" id="KW-0732">Signal</keyword>
<evidence type="ECO:0000313" key="2">
    <source>
        <dbReference type="EMBL" id="EHS62797.1"/>
    </source>
</evidence>
<dbReference type="GeneID" id="13540779"/>
<dbReference type="RefSeq" id="XP_003888570.1">
    <property type="nucleotide sequence ID" value="XM_003888521.1"/>
</dbReference>
<evidence type="ECO:0000313" key="3">
    <source>
        <dbReference type="Proteomes" id="UP000008783"/>
    </source>
</evidence>
<dbReference type="KEGG" id="pgr:PGTG_22692"/>